<feature type="region of interest" description="Disordered" evidence="1">
    <location>
        <begin position="194"/>
        <end position="282"/>
    </location>
</feature>
<reference evidence="3" key="1">
    <citation type="journal article" date="2015" name="PLoS Genet.">
        <title>Genome Sequence and Transcriptome Analyses of Chrysochromulina tobin: Metabolic Tools for Enhanced Algal Fitness in the Prominent Order Prymnesiales (Haptophyceae).</title>
        <authorList>
            <person name="Hovde B.T."/>
            <person name="Deodato C.R."/>
            <person name="Hunsperger H.M."/>
            <person name="Ryken S.A."/>
            <person name="Yost W."/>
            <person name="Jha R.K."/>
            <person name="Patterson J."/>
            <person name="Monnat R.J. Jr."/>
            <person name="Barlow S.B."/>
            <person name="Starkenburg S.R."/>
            <person name="Cattolico R.A."/>
        </authorList>
    </citation>
    <scope>NUCLEOTIDE SEQUENCE</scope>
    <source>
        <strain evidence="3">CCMP291</strain>
    </source>
</reference>
<accession>A0A0M0J6B4</accession>
<sequence>MVDERQAETRTILEREMRARAECEDYATELQERLRLERIKIDILLEAVPEITVTGERTVPDAERDPAGALQWAQEYSALMEEAKARHASGALPSNGGNALEGPQHQHFNPVTPEHWAAVPASLGLELHQAGAALGELVDVTLKERAAMAKHFVEAEWVVADLNKAHLAAHDAAFRAALHRPGDEKLHDAAFKHGLEGKPAPGLPQVQKHRKASAARDEHLAQLSAETAPLPGSPSSITQGSPGLPRSPKGGPPGTPSSIQARRIDKELQKSKLGQPAAGGAS</sequence>
<dbReference type="EMBL" id="JWZX01003305">
    <property type="protein sequence ID" value="KOO22159.1"/>
    <property type="molecule type" value="Genomic_DNA"/>
</dbReference>
<name>A0A0M0J6B4_9EUKA</name>
<evidence type="ECO:0000313" key="2">
    <source>
        <dbReference type="EMBL" id="KOO22159.1"/>
    </source>
</evidence>
<dbReference type="Proteomes" id="UP000037460">
    <property type="component" value="Unassembled WGS sequence"/>
</dbReference>
<organism evidence="2 3">
    <name type="scientific">Chrysochromulina tobinii</name>
    <dbReference type="NCBI Taxonomy" id="1460289"/>
    <lineage>
        <taxon>Eukaryota</taxon>
        <taxon>Haptista</taxon>
        <taxon>Haptophyta</taxon>
        <taxon>Prymnesiophyceae</taxon>
        <taxon>Prymnesiales</taxon>
        <taxon>Chrysochromulinaceae</taxon>
        <taxon>Chrysochromulina</taxon>
    </lineage>
</organism>
<gene>
    <name evidence="2" type="ORF">Ctob_001126</name>
</gene>
<evidence type="ECO:0000313" key="3">
    <source>
        <dbReference type="Proteomes" id="UP000037460"/>
    </source>
</evidence>
<dbReference type="AlphaFoldDB" id="A0A0M0J6B4"/>
<proteinExistence type="predicted"/>
<evidence type="ECO:0000256" key="1">
    <source>
        <dbReference type="SAM" id="MobiDB-lite"/>
    </source>
</evidence>
<comment type="caution">
    <text evidence="2">The sequence shown here is derived from an EMBL/GenBank/DDBJ whole genome shotgun (WGS) entry which is preliminary data.</text>
</comment>
<protein>
    <submittedName>
        <fullName evidence="2">Uncharacterized protein</fullName>
    </submittedName>
</protein>
<keyword evidence="3" id="KW-1185">Reference proteome</keyword>